<protein>
    <submittedName>
        <fullName evidence="2">Uncharacterized protein</fullName>
    </submittedName>
</protein>
<accession>A0A164IPU4</accession>
<feature type="region of interest" description="Disordered" evidence="1">
    <location>
        <begin position="35"/>
        <end position="82"/>
    </location>
</feature>
<keyword evidence="3" id="KW-1185">Reference proteome</keyword>
<evidence type="ECO:0000313" key="2">
    <source>
        <dbReference type="EMBL" id="KZS01488.1"/>
    </source>
</evidence>
<evidence type="ECO:0000313" key="3">
    <source>
        <dbReference type="Proteomes" id="UP000076858"/>
    </source>
</evidence>
<evidence type="ECO:0000256" key="1">
    <source>
        <dbReference type="SAM" id="MobiDB-lite"/>
    </source>
</evidence>
<proteinExistence type="predicted"/>
<gene>
    <name evidence="2" type="ORF">APZ42_001838</name>
</gene>
<dbReference type="EMBL" id="LRGB01006745">
    <property type="protein sequence ID" value="KZS01488.1"/>
    <property type="molecule type" value="Genomic_DNA"/>
</dbReference>
<feature type="compositionally biased region" description="Basic and acidic residues" evidence="1">
    <location>
        <begin position="70"/>
        <end position="82"/>
    </location>
</feature>
<name>A0A164IPU4_9CRUS</name>
<dbReference type="AlphaFoldDB" id="A0A164IPU4"/>
<sequence length="82" mass="9285">MPDMNPLCQECDEPETTEHALLQCTTLEMERLELTQGIPVPPTTLKINTKRGKKPGNESQRRWRPLPTPQHHEQKNGEEGGG</sequence>
<reference evidence="2 3" key="1">
    <citation type="submission" date="2016-03" db="EMBL/GenBank/DDBJ databases">
        <title>EvidentialGene: Evidence-directed Construction of Genes on Genomes.</title>
        <authorList>
            <person name="Gilbert D.G."/>
            <person name="Choi J.-H."/>
            <person name="Mockaitis K."/>
            <person name="Colbourne J."/>
            <person name="Pfrender M."/>
        </authorList>
    </citation>
    <scope>NUCLEOTIDE SEQUENCE [LARGE SCALE GENOMIC DNA]</scope>
    <source>
        <strain evidence="2 3">Xinb3</strain>
        <tissue evidence="2">Complete organism</tissue>
    </source>
</reference>
<dbReference type="Proteomes" id="UP000076858">
    <property type="component" value="Unassembled WGS sequence"/>
</dbReference>
<organism evidence="2 3">
    <name type="scientific">Daphnia magna</name>
    <dbReference type="NCBI Taxonomy" id="35525"/>
    <lineage>
        <taxon>Eukaryota</taxon>
        <taxon>Metazoa</taxon>
        <taxon>Ecdysozoa</taxon>
        <taxon>Arthropoda</taxon>
        <taxon>Crustacea</taxon>
        <taxon>Branchiopoda</taxon>
        <taxon>Diplostraca</taxon>
        <taxon>Cladocera</taxon>
        <taxon>Anomopoda</taxon>
        <taxon>Daphniidae</taxon>
        <taxon>Daphnia</taxon>
    </lineage>
</organism>
<comment type="caution">
    <text evidence="2">The sequence shown here is derived from an EMBL/GenBank/DDBJ whole genome shotgun (WGS) entry which is preliminary data.</text>
</comment>